<sequence length="575" mass="66019">MAINVEMHMTEAVRLVIWDLDDTFWTGTLSEGGISYIDAHHDIIVALAKRGIMSSICSKNDFRQVETVLVERGIREYFVFPSINWEAKSHRIAATISDMQLRPVNVMFIDDNAMNLNEVKHYIPDIQVAGPEIIGTILTDPRFVGKPDPDLTRLGRYRILERKHEDSRRSGGDNLDFLRSSQIRISFHHDVEHEMPRIHELINRTNQLNFTKNRAPENPDEFRDAMLGKLAKFDSNISYVKVADRYGSYGICGFFAIEDGQVEHFLFSCRSMNMGIEQFVWQKLGRPRIDIVGEVSSVLDDGTDIDWIAVVDDADDSDAITTHDTTICMRGACDLSVSSYYLKGKYTVFEEFAYPYRNWGIQPVVRALEIGSCISDGERNAISDRMPGMPVDRFSSHVVTQDVDVFVLSFSGEIFCDNFYSKSFGLVFPLDGPCVPYLRNRDRDYGRVKQATNMELSEAEWNFMVDDLVFHQESVSTLFERDIRSLFNRLRGKKVILCTLNEEFGSQQWVLDKFSRINAITMPLAMEHGFRIVDVRPYVRGTDDLITPDDAGGHFKRNIYMKISSDIEEHIRHWN</sequence>
<dbReference type="GO" id="GO:0016788">
    <property type="term" value="F:hydrolase activity, acting on ester bonds"/>
    <property type="evidence" value="ECO:0007669"/>
    <property type="project" value="UniProtKB-ARBA"/>
</dbReference>
<dbReference type="Gene3D" id="3.40.50.1000">
    <property type="entry name" value="HAD superfamily/HAD-like"/>
    <property type="match status" value="1"/>
</dbReference>
<evidence type="ECO:0000313" key="2">
    <source>
        <dbReference type="Proteomes" id="UP000247609"/>
    </source>
</evidence>
<name>A0A318QCR7_9PROT</name>
<dbReference type="InterPro" id="IPR036412">
    <property type="entry name" value="HAD-like_sf"/>
</dbReference>
<dbReference type="InterPro" id="IPR036514">
    <property type="entry name" value="SGNH_hydro_sf"/>
</dbReference>
<gene>
    <name evidence="1" type="ORF">CFR71_08685</name>
</gene>
<dbReference type="EMBL" id="NOXG01000007">
    <property type="protein sequence ID" value="PYD75624.1"/>
    <property type="molecule type" value="Genomic_DNA"/>
</dbReference>
<dbReference type="InterPro" id="IPR023214">
    <property type="entry name" value="HAD_sf"/>
</dbReference>
<accession>A0A318QCR7</accession>
<dbReference type="AlphaFoldDB" id="A0A318QCR7"/>
<comment type="caution">
    <text evidence="1">The sequence shown here is derived from an EMBL/GenBank/DDBJ whole genome shotgun (WGS) entry which is preliminary data.</text>
</comment>
<dbReference type="Proteomes" id="UP000247609">
    <property type="component" value="Unassembled WGS sequence"/>
</dbReference>
<dbReference type="NCBIfam" id="TIGR01681">
    <property type="entry name" value="HAD-SF-IIIC"/>
    <property type="match status" value="1"/>
</dbReference>
<dbReference type="SUPFAM" id="SSF56784">
    <property type="entry name" value="HAD-like"/>
    <property type="match status" value="1"/>
</dbReference>
<evidence type="ECO:0000313" key="1">
    <source>
        <dbReference type="EMBL" id="PYD75624.1"/>
    </source>
</evidence>
<protein>
    <recommendedName>
        <fullName evidence="3">HAD-IIIC family phosphatase</fullName>
    </recommendedName>
</protein>
<proteinExistence type="predicted"/>
<evidence type="ECO:0008006" key="3">
    <source>
        <dbReference type="Google" id="ProtNLM"/>
    </source>
</evidence>
<dbReference type="Gene3D" id="3.40.50.1110">
    <property type="entry name" value="SGNH hydrolase"/>
    <property type="match status" value="1"/>
</dbReference>
<reference evidence="1 2" key="1">
    <citation type="submission" date="2017-07" db="EMBL/GenBank/DDBJ databases">
        <title>A draft genome sequence of Komagataeibacter sp. T5K1.</title>
        <authorList>
            <person name="Skraban J."/>
            <person name="Cleenwerck I."/>
            <person name="Vandamme P."/>
            <person name="Trcek J."/>
        </authorList>
    </citation>
    <scope>NUCLEOTIDE SEQUENCE [LARGE SCALE GENOMIC DNA]</scope>
    <source>
        <strain evidence="1 2">T5K1</strain>
    </source>
</reference>
<dbReference type="InterPro" id="IPR010033">
    <property type="entry name" value="HAD_SF_ppase_IIIC"/>
</dbReference>
<organism evidence="1 2">
    <name type="scientific">Novacetimonas pomaceti</name>
    <dbReference type="NCBI Taxonomy" id="2021998"/>
    <lineage>
        <taxon>Bacteria</taxon>
        <taxon>Pseudomonadati</taxon>
        <taxon>Pseudomonadota</taxon>
        <taxon>Alphaproteobacteria</taxon>
        <taxon>Acetobacterales</taxon>
        <taxon>Acetobacteraceae</taxon>
        <taxon>Novacetimonas</taxon>
    </lineage>
</organism>